<comment type="caution">
    <text evidence="2">The sequence shown here is derived from an EMBL/GenBank/DDBJ whole genome shotgun (WGS) entry which is preliminary data.</text>
</comment>
<organism evidence="2 3">
    <name type="scientific">Rhizophagus irregularis (strain DAOM 181602 / DAOM 197198 / MUCL 43194)</name>
    <name type="common">Arbuscular mycorrhizal fungus</name>
    <name type="synonym">Glomus intraradices</name>
    <dbReference type="NCBI Taxonomy" id="747089"/>
    <lineage>
        <taxon>Eukaryota</taxon>
        <taxon>Fungi</taxon>
        <taxon>Fungi incertae sedis</taxon>
        <taxon>Mucoromycota</taxon>
        <taxon>Glomeromycotina</taxon>
        <taxon>Glomeromycetes</taxon>
        <taxon>Glomerales</taxon>
        <taxon>Glomeraceae</taxon>
        <taxon>Rhizophagus</taxon>
    </lineage>
</organism>
<evidence type="ECO:0000256" key="1">
    <source>
        <dbReference type="SAM" id="Phobius"/>
    </source>
</evidence>
<keyword evidence="1" id="KW-0472">Membrane</keyword>
<keyword evidence="1" id="KW-1133">Transmembrane helix</keyword>
<proteinExistence type="predicted"/>
<evidence type="ECO:0000313" key="2">
    <source>
        <dbReference type="EMBL" id="POG62522.1"/>
    </source>
</evidence>
<accession>A0A2P4PAU7</accession>
<sequence>MKGESLHSVCVRVAPLRRRCKSNLFIFVCHCTINRFLMWHVEFILYTVVYMKITTARSYHYDIIHTQRVAREVTFFYTSFHLFSFHFICPFGFYCIFC</sequence>
<dbReference type="AlphaFoldDB" id="A0A2P4PAU7"/>
<reference evidence="2 3" key="1">
    <citation type="journal article" date="2013" name="Proc. Natl. Acad. Sci. U.S.A.">
        <title>Genome of an arbuscular mycorrhizal fungus provides insight into the oldest plant symbiosis.</title>
        <authorList>
            <person name="Tisserant E."/>
            <person name="Malbreil M."/>
            <person name="Kuo A."/>
            <person name="Kohler A."/>
            <person name="Symeonidi A."/>
            <person name="Balestrini R."/>
            <person name="Charron P."/>
            <person name="Duensing N."/>
            <person name="Frei Dit Frey N."/>
            <person name="Gianinazzi-Pearson V."/>
            <person name="Gilbert L.B."/>
            <person name="Handa Y."/>
            <person name="Herr J.R."/>
            <person name="Hijri M."/>
            <person name="Koul R."/>
            <person name="Kawaguchi M."/>
            <person name="Krajinski F."/>
            <person name="Lammers P.J."/>
            <person name="Masclaux F.G."/>
            <person name="Murat C."/>
            <person name="Morin E."/>
            <person name="Ndikumana S."/>
            <person name="Pagni M."/>
            <person name="Petitpierre D."/>
            <person name="Requena N."/>
            <person name="Rosikiewicz P."/>
            <person name="Riley R."/>
            <person name="Saito K."/>
            <person name="San Clemente H."/>
            <person name="Shapiro H."/>
            <person name="van Tuinen D."/>
            <person name="Becard G."/>
            <person name="Bonfante P."/>
            <person name="Paszkowski U."/>
            <person name="Shachar-Hill Y.Y."/>
            <person name="Tuskan G.A."/>
            <person name="Young P.W."/>
            <person name="Sanders I.R."/>
            <person name="Henrissat B."/>
            <person name="Rensing S.A."/>
            <person name="Grigoriev I.V."/>
            <person name="Corradi N."/>
            <person name="Roux C."/>
            <person name="Martin F."/>
        </authorList>
    </citation>
    <scope>NUCLEOTIDE SEQUENCE [LARGE SCALE GENOMIC DNA]</scope>
    <source>
        <strain evidence="2 3">DAOM 197198</strain>
    </source>
</reference>
<keyword evidence="1" id="KW-0812">Transmembrane</keyword>
<dbReference type="EMBL" id="AUPC02000297">
    <property type="protein sequence ID" value="POG62522.1"/>
    <property type="molecule type" value="Genomic_DNA"/>
</dbReference>
<evidence type="ECO:0000313" key="3">
    <source>
        <dbReference type="Proteomes" id="UP000018888"/>
    </source>
</evidence>
<name>A0A2P4PAU7_RHIID</name>
<protein>
    <submittedName>
        <fullName evidence="2">Uncharacterized protein</fullName>
    </submittedName>
</protein>
<keyword evidence="3" id="KW-1185">Reference proteome</keyword>
<feature type="transmembrane region" description="Helical" evidence="1">
    <location>
        <begin position="75"/>
        <end position="97"/>
    </location>
</feature>
<dbReference type="Proteomes" id="UP000018888">
    <property type="component" value="Unassembled WGS sequence"/>
</dbReference>
<gene>
    <name evidence="2" type="ORF">GLOIN_2v1695573</name>
</gene>
<reference evidence="2 3" key="2">
    <citation type="journal article" date="2018" name="New Phytol.">
        <title>High intraspecific genome diversity in the model arbuscular mycorrhizal symbiont Rhizophagus irregularis.</title>
        <authorList>
            <person name="Chen E.C.H."/>
            <person name="Morin E."/>
            <person name="Beaudet D."/>
            <person name="Noel J."/>
            <person name="Yildirir G."/>
            <person name="Ndikumana S."/>
            <person name="Charron P."/>
            <person name="St-Onge C."/>
            <person name="Giorgi J."/>
            <person name="Kruger M."/>
            <person name="Marton T."/>
            <person name="Ropars J."/>
            <person name="Grigoriev I.V."/>
            <person name="Hainaut M."/>
            <person name="Henrissat B."/>
            <person name="Roux C."/>
            <person name="Martin F."/>
            <person name="Corradi N."/>
        </authorList>
    </citation>
    <scope>NUCLEOTIDE SEQUENCE [LARGE SCALE GENOMIC DNA]</scope>
    <source>
        <strain evidence="2 3">DAOM 197198</strain>
    </source>
</reference>
<feature type="transmembrane region" description="Helical" evidence="1">
    <location>
        <begin position="24"/>
        <end position="49"/>
    </location>
</feature>